<dbReference type="OrthoDB" id="2143914at2759"/>
<name>R4XFE0_TAPDE</name>
<dbReference type="Proteomes" id="UP000013776">
    <property type="component" value="Unassembled WGS sequence"/>
</dbReference>
<protein>
    <recommendedName>
        <fullName evidence="4">Myb-like domain-containing protein</fullName>
    </recommendedName>
</protein>
<evidence type="ECO:0008006" key="4">
    <source>
        <dbReference type="Google" id="ProtNLM"/>
    </source>
</evidence>
<accession>R4XFE0</accession>
<dbReference type="InterPro" id="IPR009057">
    <property type="entry name" value="Homeodomain-like_sf"/>
</dbReference>
<organism evidence="2 3">
    <name type="scientific">Taphrina deformans (strain PYCC 5710 / ATCC 11124 / CBS 356.35 / IMI 108563 / JCM 9778 / NBRC 8474)</name>
    <name type="common">Peach leaf curl fungus</name>
    <name type="synonym">Lalaria deformans</name>
    <dbReference type="NCBI Taxonomy" id="1097556"/>
    <lineage>
        <taxon>Eukaryota</taxon>
        <taxon>Fungi</taxon>
        <taxon>Dikarya</taxon>
        <taxon>Ascomycota</taxon>
        <taxon>Taphrinomycotina</taxon>
        <taxon>Taphrinomycetes</taxon>
        <taxon>Taphrinales</taxon>
        <taxon>Taphrinaceae</taxon>
        <taxon>Taphrina</taxon>
    </lineage>
</organism>
<keyword evidence="3" id="KW-1185">Reference proteome</keyword>
<comment type="caution">
    <text evidence="2">The sequence shown here is derived from an EMBL/GenBank/DDBJ whole genome shotgun (WGS) entry which is preliminary data.</text>
</comment>
<evidence type="ECO:0000313" key="2">
    <source>
        <dbReference type="EMBL" id="CCG84589.1"/>
    </source>
</evidence>
<dbReference type="VEuPathDB" id="FungiDB:TAPDE_005066"/>
<proteinExistence type="predicted"/>
<dbReference type="CDD" id="cd00167">
    <property type="entry name" value="SANT"/>
    <property type="match status" value="1"/>
</dbReference>
<evidence type="ECO:0000256" key="1">
    <source>
        <dbReference type="SAM" id="MobiDB-lite"/>
    </source>
</evidence>
<dbReference type="EMBL" id="CAHR02000268">
    <property type="protein sequence ID" value="CCG84589.1"/>
    <property type="molecule type" value="Genomic_DNA"/>
</dbReference>
<dbReference type="SUPFAM" id="SSF46689">
    <property type="entry name" value="Homeodomain-like"/>
    <property type="match status" value="1"/>
</dbReference>
<reference evidence="2 3" key="1">
    <citation type="journal article" date="2013" name="MBio">
        <title>Genome sequencing of the plant pathogen Taphrina deformans, the causal agent of peach leaf curl.</title>
        <authorList>
            <person name="Cisse O.H."/>
            <person name="Almeida J.M.G.C.F."/>
            <person name="Fonseca A."/>
            <person name="Kumar A.A."/>
            <person name="Salojaervi J."/>
            <person name="Overmyer K."/>
            <person name="Hauser P.M."/>
            <person name="Pagni M."/>
        </authorList>
    </citation>
    <scope>NUCLEOTIDE SEQUENCE [LARGE SCALE GENOMIC DNA]</scope>
    <source>
        <strain evidence="3">PYCC 5710 / ATCC 11124 / CBS 356.35 / IMI 108563 / JCM 9778 / NBRC 8474</strain>
    </source>
</reference>
<feature type="region of interest" description="Disordered" evidence="1">
    <location>
        <begin position="15"/>
        <end position="41"/>
    </location>
</feature>
<sequence>MSDIEDQVVCELPRTPQRKIKISSARSKNGSSPFPTITSPSKSTGYTVADDLLIMTLRGSGMSWEEGTSPHDRVKATAVRLHHDKVLRSMNTDDLAKLAAETGDGSKGYTPDQDRLIMYLKEVKKLKWSEMEKFFSGKTSTALRLHYAKLKKVIS</sequence>
<evidence type="ECO:0000313" key="3">
    <source>
        <dbReference type="Proteomes" id="UP000013776"/>
    </source>
</evidence>
<dbReference type="InterPro" id="IPR001005">
    <property type="entry name" value="SANT/Myb"/>
</dbReference>
<dbReference type="AlphaFoldDB" id="R4XFE0"/>
<gene>
    <name evidence="2" type="ORF">TAPDE_005066</name>
</gene>
<feature type="compositionally biased region" description="Polar residues" evidence="1">
    <location>
        <begin position="24"/>
        <end position="41"/>
    </location>
</feature>